<accession>A0A494TAJ5</accession>
<proteinExistence type="predicted"/>
<evidence type="ECO:0000313" key="1">
    <source>
        <dbReference type="EMBL" id="AYJ86347.1"/>
    </source>
</evidence>
<dbReference type="EMBL" id="CP032829">
    <property type="protein sequence ID" value="AYJ86347.1"/>
    <property type="molecule type" value="Genomic_DNA"/>
</dbReference>
<organism evidence="1 2">
    <name type="scientific">Sphingomonas paeninsulae</name>
    <dbReference type="NCBI Taxonomy" id="2319844"/>
    <lineage>
        <taxon>Bacteria</taxon>
        <taxon>Pseudomonadati</taxon>
        <taxon>Pseudomonadota</taxon>
        <taxon>Alphaproteobacteria</taxon>
        <taxon>Sphingomonadales</taxon>
        <taxon>Sphingomonadaceae</taxon>
        <taxon>Sphingomonas</taxon>
    </lineage>
</organism>
<sequence length="66" mass="6416">MIGKILGAILGSKIDRSDGDSGVKGAAIGALAVGAARRLGPLALLIGGVVVAKSIMKRTANASTDA</sequence>
<dbReference type="RefSeq" id="WP_121152972.1">
    <property type="nucleotide sequence ID" value="NZ_CP032829.1"/>
</dbReference>
<reference evidence="1 2" key="1">
    <citation type="submission" date="2018-09" db="EMBL/GenBank/DDBJ databases">
        <title>Sphingomonas peninsula sp. nov., isolated from fildes peninsula, Antarctic soil.</title>
        <authorList>
            <person name="Yingchao G."/>
        </authorList>
    </citation>
    <scope>NUCLEOTIDE SEQUENCE [LARGE SCALE GENOMIC DNA]</scope>
    <source>
        <strain evidence="1 2">YZ-8</strain>
    </source>
</reference>
<evidence type="ECO:0000313" key="2">
    <source>
        <dbReference type="Proteomes" id="UP000276254"/>
    </source>
</evidence>
<gene>
    <name evidence="1" type="ORF">D3Y57_10710</name>
</gene>
<dbReference type="KEGG" id="spha:D3Y57_10710"/>
<protein>
    <submittedName>
        <fullName evidence="1">Uncharacterized protein</fullName>
    </submittedName>
</protein>
<dbReference type="AlphaFoldDB" id="A0A494TAJ5"/>
<keyword evidence="2" id="KW-1185">Reference proteome</keyword>
<dbReference type="Proteomes" id="UP000276254">
    <property type="component" value="Chromosome"/>
</dbReference>
<name>A0A494TAJ5_SPHPE</name>